<dbReference type="Gene3D" id="3.40.50.2000">
    <property type="entry name" value="Glycogen Phosphorylase B"/>
    <property type="match status" value="2"/>
</dbReference>
<dbReference type="OrthoDB" id="9805366at2"/>
<dbReference type="AlphaFoldDB" id="F5XXQ1"/>
<feature type="region of interest" description="Disordered" evidence="3">
    <location>
        <begin position="420"/>
        <end position="449"/>
    </location>
</feature>
<dbReference type="eggNOG" id="COG1819">
    <property type="taxonomic scope" value="Bacteria"/>
</dbReference>
<feature type="region of interest" description="Disordered" evidence="3">
    <location>
        <begin position="225"/>
        <end position="248"/>
    </location>
</feature>
<dbReference type="InterPro" id="IPR035595">
    <property type="entry name" value="UDP_glycos_trans_CS"/>
</dbReference>
<dbReference type="PANTHER" id="PTHR48050">
    <property type="entry name" value="STEROL 3-BETA-GLUCOSYLTRANSFERASE"/>
    <property type="match status" value="1"/>
</dbReference>
<dbReference type="PATRIC" id="fig|365046.3.peg.792"/>
<accession>F5XXQ1</accession>
<dbReference type="InterPro" id="IPR050426">
    <property type="entry name" value="Glycosyltransferase_28"/>
</dbReference>
<dbReference type="GO" id="GO:0008194">
    <property type="term" value="F:UDP-glycosyltransferase activity"/>
    <property type="evidence" value="ECO:0007669"/>
    <property type="project" value="InterPro"/>
</dbReference>
<proteinExistence type="inferred from homology"/>
<keyword evidence="5" id="KW-1185">Reference proteome</keyword>
<dbReference type="GO" id="GO:0017000">
    <property type="term" value="P:antibiotic biosynthetic process"/>
    <property type="evidence" value="ECO:0007669"/>
    <property type="project" value="UniProtKB-ARBA"/>
</dbReference>
<evidence type="ECO:0000256" key="3">
    <source>
        <dbReference type="SAM" id="MobiDB-lite"/>
    </source>
</evidence>
<dbReference type="RefSeq" id="WP_013900087.1">
    <property type="nucleotide sequence ID" value="NC_015677.1"/>
</dbReference>
<sequence length="449" mass="48042">MRHFAVLAPPFLSHVRALEALCGELLARGHRVSWLHQGEARALLQDPRIRFRALGRQTHPPGSLQRVIERAARPGGPLGLARVIADVAAATDMLCSEAPAALRDLGVDAVIADEMEAAGGLVAEAMGLPFVSVACALPVNREARLPLPVMPWGWARDLAGERLNEGSARVYDWLMRPHARVIARHARGFGLRPRETLAECLSPLAQISQTTASFDFPREAAPPQLHHVGPLRAPTRRPQRLSFPPQRQPKADVPFVFASLGTLQGGRFGLFRRIAQACRDEGVQLLLAHCDRLGMRQAQALERSGATWVTGFAPQQAALERADVVVTHAGLNTVMDALAAGTPMLALPVAFDQPGVAARVVHAGAGCKLLPLLASRSALRESLRQLLDDPGYAARARALGADVRAAGGVTRAADIVEQASRTGRPVLRSGEPARSGTPVPAPTLMPQRA</sequence>
<dbReference type="PANTHER" id="PTHR48050:SF13">
    <property type="entry name" value="STEROL 3-BETA-GLUCOSYLTRANSFERASE UGT80A2"/>
    <property type="match status" value="1"/>
</dbReference>
<dbReference type="KEGG" id="rta:Rta_07730"/>
<gene>
    <name evidence="4" type="ordered locus">Rta_07730</name>
</gene>
<reference evidence="5" key="1">
    <citation type="submission" date="2006-01" db="EMBL/GenBank/DDBJ databases">
        <title>Genome of the cyst-dividing bacterium Ramlibacter tataouinensis.</title>
        <authorList>
            <person name="Barakat M."/>
            <person name="Ortet P."/>
            <person name="De Luca G."/>
            <person name="Jourlin-Castelli C."/>
            <person name="Ansaldi M."/>
            <person name="Py B."/>
            <person name="Fichant G."/>
            <person name="Coutinho P."/>
            <person name="Voulhoux R."/>
            <person name="Bastien O."/>
            <person name="Roy S."/>
            <person name="Marechal E."/>
            <person name="Henrissat B."/>
            <person name="Quentin Y."/>
            <person name="Noirot P."/>
            <person name="Filloux A."/>
            <person name="Mejean V."/>
            <person name="DuBow M."/>
            <person name="Barras F."/>
            <person name="Heulin T."/>
        </authorList>
    </citation>
    <scope>NUCLEOTIDE SEQUENCE [LARGE SCALE GENOMIC DNA]</scope>
    <source>
        <strain evidence="5">ATCC BAA-407 / DSM 14655 / LMG 21543 / TTB310</strain>
    </source>
</reference>
<dbReference type="PROSITE" id="PS00375">
    <property type="entry name" value="UDPGT"/>
    <property type="match status" value="1"/>
</dbReference>
<dbReference type="CDD" id="cd03784">
    <property type="entry name" value="GT1_Gtf-like"/>
    <property type="match status" value="1"/>
</dbReference>
<dbReference type="InterPro" id="IPR002213">
    <property type="entry name" value="UDP_glucos_trans"/>
</dbReference>
<dbReference type="Proteomes" id="UP000008385">
    <property type="component" value="Chromosome"/>
</dbReference>
<evidence type="ECO:0000313" key="4">
    <source>
        <dbReference type="EMBL" id="AEG91854.1"/>
    </source>
</evidence>
<evidence type="ECO:0000256" key="2">
    <source>
        <dbReference type="RuleBase" id="RU003718"/>
    </source>
</evidence>
<reference evidence="4 5" key="2">
    <citation type="journal article" date="2011" name="PLoS ONE">
        <title>The Cyst-Dividing Bacterium Ramlibacter tataouinensis TTB310 Genome Reveals a Well-Stocked Toolbox for Adaptation to a Desert Environment.</title>
        <authorList>
            <person name="De Luca G."/>
            <person name="Barakat M."/>
            <person name="Ortet P."/>
            <person name="Fochesato S."/>
            <person name="Jourlin-Castelli C."/>
            <person name="Ansaldi M."/>
            <person name="Py B."/>
            <person name="Fichant G."/>
            <person name="Coutinho P.M."/>
            <person name="Voulhoux R."/>
            <person name="Bastien O."/>
            <person name="Marechal E."/>
            <person name="Henrissat B."/>
            <person name="Quentin Y."/>
            <person name="Noirot P."/>
            <person name="Filloux A."/>
            <person name="Mejean V."/>
            <person name="Dubow M.S."/>
            <person name="Barras F."/>
            <person name="Barbe V."/>
            <person name="Weissenbach J."/>
            <person name="Mihalcescu I."/>
            <person name="Vermeglio A."/>
            <person name="Achouak W."/>
            <person name="Heulin T."/>
        </authorList>
    </citation>
    <scope>NUCLEOTIDE SEQUENCE [LARGE SCALE GENOMIC DNA]</scope>
    <source>
        <strain evidence="5">ATCC BAA-407 / DSM 14655 / LMG 21543 / TTB310</strain>
    </source>
</reference>
<name>F5XXQ1_RAMTT</name>
<dbReference type="Pfam" id="PF00201">
    <property type="entry name" value="UDPGT"/>
    <property type="match status" value="1"/>
</dbReference>
<comment type="similarity">
    <text evidence="2">Belongs to the UDP-glycosyltransferase family.</text>
</comment>
<dbReference type="SUPFAM" id="SSF53756">
    <property type="entry name" value="UDP-Glycosyltransferase/glycogen phosphorylase"/>
    <property type="match status" value="1"/>
</dbReference>
<keyword evidence="1 2" id="KW-0808">Transferase</keyword>
<evidence type="ECO:0000313" key="5">
    <source>
        <dbReference type="Proteomes" id="UP000008385"/>
    </source>
</evidence>
<dbReference type="EMBL" id="CP000245">
    <property type="protein sequence ID" value="AEG91854.1"/>
    <property type="molecule type" value="Genomic_DNA"/>
</dbReference>
<keyword evidence="2" id="KW-0328">Glycosyltransferase</keyword>
<dbReference type="HOGENOM" id="CLU_000537_7_1_4"/>
<dbReference type="STRING" id="365046.Rta_07730"/>
<organism evidence="4 5">
    <name type="scientific">Ramlibacter tataouinensis (strain ATCC BAA-407 / DSM 14655 / LMG 21543 / TTB310)</name>
    <dbReference type="NCBI Taxonomy" id="365046"/>
    <lineage>
        <taxon>Bacteria</taxon>
        <taxon>Pseudomonadati</taxon>
        <taxon>Pseudomonadota</taxon>
        <taxon>Betaproteobacteria</taxon>
        <taxon>Burkholderiales</taxon>
        <taxon>Comamonadaceae</taxon>
        <taxon>Ramlibacter</taxon>
    </lineage>
</organism>
<protein>
    <submittedName>
        <fullName evidence="4">Candidate zeaxanthin b-glucosyltransferase, Glycosyltransferase Family 1</fullName>
    </submittedName>
</protein>
<evidence type="ECO:0000256" key="1">
    <source>
        <dbReference type="ARBA" id="ARBA00022679"/>
    </source>
</evidence>